<keyword evidence="5" id="KW-1185">Reference proteome</keyword>
<evidence type="ECO:0000256" key="1">
    <source>
        <dbReference type="ARBA" id="ARBA00007993"/>
    </source>
</evidence>
<dbReference type="EMBL" id="CANHGI010000005">
    <property type="protein sequence ID" value="CAI5452466.1"/>
    <property type="molecule type" value="Genomic_DNA"/>
</dbReference>
<reference evidence="4" key="1">
    <citation type="submission" date="2022-11" db="EMBL/GenBank/DDBJ databases">
        <authorList>
            <person name="Kikuchi T."/>
        </authorList>
    </citation>
    <scope>NUCLEOTIDE SEQUENCE</scope>
    <source>
        <strain evidence="4">PS1010</strain>
    </source>
</reference>
<dbReference type="AlphaFoldDB" id="A0A9P1IWP2"/>
<evidence type="ECO:0000256" key="2">
    <source>
        <dbReference type="SAM" id="SignalP"/>
    </source>
</evidence>
<evidence type="ECO:0000259" key="3">
    <source>
        <dbReference type="Pfam" id="PF00149"/>
    </source>
</evidence>
<dbReference type="CDD" id="cd07379">
    <property type="entry name" value="MPP_239FB"/>
    <property type="match status" value="1"/>
</dbReference>
<feature type="domain" description="Calcineurin-like phosphoesterase" evidence="3">
    <location>
        <begin position="68"/>
        <end position="252"/>
    </location>
</feature>
<dbReference type="InterPro" id="IPR029052">
    <property type="entry name" value="Metallo-depent_PP-like"/>
</dbReference>
<evidence type="ECO:0000313" key="5">
    <source>
        <dbReference type="Proteomes" id="UP001152747"/>
    </source>
</evidence>
<feature type="chain" id="PRO_5040247150" description="Calcineurin-like phosphoesterase domain-containing protein" evidence="2">
    <location>
        <begin position="24"/>
        <end position="291"/>
    </location>
</feature>
<comment type="caution">
    <text evidence="4">The sequence shown here is derived from an EMBL/GenBank/DDBJ whole genome shotgun (WGS) entry which is preliminary data.</text>
</comment>
<name>A0A9P1IWP2_9PELO</name>
<organism evidence="4 5">
    <name type="scientific">Caenorhabditis angaria</name>
    <dbReference type="NCBI Taxonomy" id="860376"/>
    <lineage>
        <taxon>Eukaryota</taxon>
        <taxon>Metazoa</taxon>
        <taxon>Ecdysozoa</taxon>
        <taxon>Nematoda</taxon>
        <taxon>Chromadorea</taxon>
        <taxon>Rhabditida</taxon>
        <taxon>Rhabditina</taxon>
        <taxon>Rhabditomorpha</taxon>
        <taxon>Rhabditoidea</taxon>
        <taxon>Rhabditidae</taxon>
        <taxon>Peloderinae</taxon>
        <taxon>Caenorhabditis</taxon>
    </lineage>
</organism>
<dbReference type="PANTHER" id="PTHR12905">
    <property type="entry name" value="METALLOPHOSPHOESTERASE"/>
    <property type="match status" value="1"/>
</dbReference>
<dbReference type="OrthoDB" id="630188at2759"/>
<dbReference type="InterPro" id="IPR051693">
    <property type="entry name" value="UPF0046_metallophosphoest"/>
</dbReference>
<comment type="similarity">
    <text evidence="1">Belongs to the UPF0046 family.</text>
</comment>
<dbReference type="Proteomes" id="UP001152747">
    <property type="component" value="Unassembled WGS sequence"/>
</dbReference>
<evidence type="ECO:0000313" key="4">
    <source>
        <dbReference type="EMBL" id="CAI5452466.1"/>
    </source>
</evidence>
<sequence length="291" mass="33621">MRIFEFIIRFFVFVGWLSQCMEASKKRIDPYAENELWDSLKESRIQNVIEKNENGEINTPPTDGRPYLKVVCISDTHEQLDKVEVPDGDVLIHAGDFTNSGKRDELIRFNNEMAAFPHKYKLVVAGNHELGFDKKENKSQRNANDQGQGTDDGYELLTNVTYLQDQSITIEGVHFFGSSYHPLYGFPFYRDRRTEMPNCWKAVPNDTDVLITHTPPLGYLDQFGEERWGCKDLLYTVERIQPAFHIFGHVHERHGILSNNQTTFINAAQCSRNNLIQTRPIVFYIPTKVSL</sequence>
<dbReference type="GO" id="GO:0016787">
    <property type="term" value="F:hydrolase activity"/>
    <property type="evidence" value="ECO:0007669"/>
    <property type="project" value="InterPro"/>
</dbReference>
<accession>A0A9P1IWP2</accession>
<dbReference type="InterPro" id="IPR004843">
    <property type="entry name" value="Calcineurin-like_PHP"/>
</dbReference>
<dbReference type="SUPFAM" id="SSF56300">
    <property type="entry name" value="Metallo-dependent phosphatases"/>
    <property type="match status" value="1"/>
</dbReference>
<dbReference type="Pfam" id="PF00149">
    <property type="entry name" value="Metallophos"/>
    <property type="match status" value="1"/>
</dbReference>
<dbReference type="PANTHER" id="PTHR12905:SF19">
    <property type="entry name" value="UPF0046 PROTEIN K07C11.7"/>
    <property type="match status" value="1"/>
</dbReference>
<proteinExistence type="inferred from homology"/>
<dbReference type="Gene3D" id="3.60.21.10">
    <property type="match status" value="1"/>
</dbReference>
<keyword evidence="2" id="KW-0732">Signal</keyword>
<feature type="signal peptide" evidence="2">
    <location>
        <begin position="1"/>
        <end position="23"/>
    </location>
</feature>
<protein>
    <recommendedName>
        <fullName evidence="3">Calcineurin-like phosphoesterase domain-containing protein</fullName>
    </recommendedName>
</protein>
<gene>
    <name evidence="4" type="ORF">CAMP_LOCUS15103</name>
</gene>